<evidence type="ECO:0000313" key="4">
    <source>
        <dbReference type="EMBL" id="KGE72730.1"/>
    </source>
</evidence>
<keyword evidence="2" id="KW-0472">Membrane</keyword>
<dbReference type="AlphaFoldDB" id="A0A098QXV9"/>
<dbReference type="SUPFAM" id="SSF54001">
    <property type="entry name" value="Cysteine proteinases"/>
    <property type="match status" value="1"/>
</dbReference>
<dbReference type="OrthoDB" id="9804872at2"/>
<dbReference type="Gene3D" id="3.10.620.30">
    <property type="match status" value="1"/>
</dbReference>
<feature type="compositionally biased region" description="Low complexity" evidence="1">
    <location>
        <begin position="373"/>
        <end position="383"/>
    </location>
</feature>
<evidence type="ECO:0000256" key="1">
    <source>
        <dbReference type="SAM" id="MobiDB-lite"/>
    </source>
</evidence>
<gene>
    <name evidence="4" type="ORF">DC28_06750</name>
</gene>
<feature type="transmembrane region" description="Helical" evidence="2">
    <location>
        <begin position="72"/>
        <end position="90"/>
    </location>
</feature>
<comment type="caution">
    <text evidence="4">The sequence shown here is derived from an EMBL/GenBank/DDBJ whole genome shotgun (WGS) entry which is preliminary data.</text>
</comment>
<feature type="transmembrane region" description="Helical" evidence="2">
    <location>
        <begin position="33"/>
        <end position="52"/>
    </location>
</feature>
<dbReference type="STRING" id="1480694.DC28_06750"/>
<organism evidence="4 5">
    <name type="scientific">Spirochaeta lutea</name>
    <dbReference type="NCBI Taxonomy" id="1480694"/>
    <lineage>
        <taxon>Bacteria</taxon>
        <taxon>Pseudomonadati</taxon>
        <taxon>Spirochaetota</taxon>
        <taxon>Spirochaetia</taxon>
        <taxon>Spirochaetales</taxon>
        <taxon>Spirochaetaceae</taxon>
        <taxon>Spirochaeta</taxon>
    </lineage>
</organism>
<sequence>MSLSHAWSILNRPEVWLAVPLLLGLLNRRHRGWHLVWLWTGILLLCLHLLTIPGDLIAQWFQAGQWRVLGHPVTRALVWCIAYAGGLLVVPGASGGRRGRDWVAMLGLSLGVMVVLTLESPWASLAMLGILMVFSLMYWQDRYSMRLVQHLGLLAAGTLVIFGVGILLPRSGRGLGVEQRFVEILRRQVPDLGLLLALPGEGHAITPGDFGRPPSLTSRQIYSLEVSRPGTYYLAEQYAQSITDAGWYFAPPPLREAQSAAQAQTPESPAPGSPPVPEIHQSPGDPRRQTRVTLRTVMGYQNRIPRPRTRDFLESTLLTADPRAETPHPGSDTSGEQPSGNPGDSPYELIPRALELSELVPPGQEFQFGLRAAQAPDPAADQASTPRDSEPGPGINHIQSEAPPELMALVHLPDQGDFNANTAQLRRIIQDRFTYSLEVEGISRGSHPLSGFFSQQQGYCLHFATLAALYYNQLGYTLRFVEGFVLPVSYQDLGKPLGITGKHSHTWVEVLDEEGFWRIAELTPREGLLGPDTGLSWRSDPGNQSEVQDDAEGEARRSLTSEMLLPGGVVVVVLLTAGFVLWWQQPLRRWNREMVRLSKSSSPDSPLRQDSLSPLADLGPKDRTMWLAQLYRWYGYGPPGVSREEIRWLGRIRKLSRSNQRGDRS</sequence>
<feature type="compositionally biased region" description="Polar residues" evidence="1">
    <location>
        <begin position="331"/>
        <end position="342"/>
    </location>
</feature>
<dbReference type="RefSeq" id="WP_037547013.1">
    <property type="nucleotide sequence ID" value="NZ_JNUP01000049.1"/>
</dbReference>
<dbReference type="InterPro" id="IPR038765">
    <property type="entry name" value="Papain-like_cys_pep_sf"/>
</dbReference>
<dbReference type="eggNOG" id="COG1305">
    <property type="taxonomic scope" value="Bacteria"/>
</dbReference>
<keyword evidence="5" id="KW-1185">Reference proteome</keyword>
<dbReference type="Pfam" id="PF01841">
    <property type="entry name" value="Transglut_core"/>
    <property type="match status" value="1"/>
</dbReference>
<keyword evidence="2" id="KW-0812">Transmembrane</keyword>
<dbReference type="SMART" id="SM00460">
    <property type="entry name" value="TGc"/>
    <property type="match status" value="1"/>
</dbReference>
<dbReference type="InterPro" id="IPR002931">
    <property type="entry name" value="Transglutaminase-like"/>
</dbReference>
<feature type="domain" description="Transglutaminase-like" evidence="3">
    <location>
        <begin position="452"/>
        <end position="524"/>
    </location>
</feature>
<feature type="transmembrane region" description="Helical" evidence="2">
    <location>
        <begin position="124"/>
        <end position="139"/>
    </location>
</feature>
<dbReference type="Proteomes" id="UP000029692">
    <property type="component" value="Unassembled WGS sequence"/>
</dbReference>
<dbReference type="EMBL" id="JNUP01000049">
    <property type="protein sequence ID" value="KGE72730.1"/>
    <property type="molecule type" value="Genomic_DNA"/>
</dbReference>
<feature type="transmembrane region" description="Helical" evidence="2">
    <location>
        <begin position="151"/>
        <end position="168"/>
    </location>
</feature>
<protein>
    <recommendedName>
        <fullName evidence="3">Transglutaminase-like domain-containing protein</fullName>
    </recommendedName>
</protein>
<feature type="compositionally biased region" description="Pro residues" evidence="1">
    <location>
        <begin position="268"/>
        <end position="277"/>
    </location>
</feature>
<feature type="region of interest" description="Disordered" evidence="1">
    <location>
        <begin position="256"/>
        <end position="348"/>
    </location>
</feature>
<evidence type="ECO:0000256" key="2">
    <source>
        <dbReference type="SAM" id="Phobius"/>
    </source>
</evidence>
<feature type="transmembrane region" description="Helical" evidence="2">
    <location>
        <begin position="102"/>
        <end position="118"/>
    </location>
</feature>
<feature type="transmembrane region" description="Helical" evidence="2">
    <location>
        <begin position="563"/>
        <end position="583"/>
    </location>
</feature>
<reference evidence="4 5" key="1">
    <citation type="submission" date="2014-05" db="EMBL/GenBank/DDBJ databases">
        <title>De novo Genome Sequence of Spirocheata sp.</title>
        <authorList>
            <person name="Shivani Y."/>
            <person name="Subhash Y."/>
            <person name="Tushar L."/>
            <person name="Sasikala C."/>
            <person name="Ramana C.V."/>
        </authorList>
    </citation>
    <scope>NUCLEOTIDE SEQUENCE [LARGE SCALE GENOMIC DNA]</scope>
    <source>
        <strain evidence="4 5">JC230</strain>
    </source>
</reference>
<feature type="region of interest" description="Disordered" evidence="1">
    <location>
        <begin position="373"/>
        <end position="394"/>
    </location>
</feature>
<name>A0A098QXV9_9SPIO</name>
<feature type="region of interest" description="Disordered" evidence="1">
    <location>
        <begin position="530"/>
        <end position="553"/>
    </location>
</feature>
<evidence type="ECO:0000313" key="5">
    <source>
        <dbReference type="Proteomes" id="UP000029692"/>
    </source>
</evidence>
<proteinExistence type="predicted"/>
<accession>A0A098QXV9</accession>
<keyword evidence="2" id="KW-1133">Transmembrane helix</keyword>
<evidence type="ECO:0000259" key="3">
    <source>
        <dbReference type="SMART" id="SM00460"/>
    </source>
</evidence>